<evidence type="ECO:0000256" key="1">
    <source>
        <dbReference type="SAM" id="MobiDB-lite"/>
    </source>
</evidence>
<name>A0AAW0EUW0_9TRYP</name>
<keyword evidence="3" id="KW-1185">Reference proteome</keyword>
<dbReference type="Proteomes" id="UP001430356">
    <property type="component" value="Unassembled WGS sequence"/>
</dbReference>
<sequence length="505" mass="53834">MRGGAALRLGRVSPDAYACLLGVLRQCGVEYRHVLPERLPGDLSRSAAAPFAPLFTTQHFDAHQHHLTTLGDALVDRYLSAAVLKYTSRRGTTFTTNTAGELNAVLHNHFTLRLFAKELQFEAMQLSRDDADGGGGDASAASLHFLEAESSAVRKRDVAGTSYQVALLPCGQSPLGWKFSQFVGAVHQIMGDTAATSVLERVYQLQDESNVPRRASLLLLRTLELFPALNVAEALLAAQGLSVHFAARSRVVPGEPEMPAGTGPTPPSSTSPPPRDTGGSDERAIVAGFGADHADVTLDSLGSSSRRAATLADGPGVIDAVDVWRRRTATLVSQQLEPALPPASAATDGWLSAQERAAYERGPAFAGWVDMTATSTFADLYGATPPEDGRIVRRVKFKKQVRDPRFYDKVTDARNGVPFDTGGESLPAYLDGFATPHRRLFEVTMHTCAGGDMKVVGRAIAPRYTSARESACRAFLGGVLRDLLALGGGTVDGASETAAPQQPSR</sequence>
<gene>
    <name evidence="2" type="ORF">NESM_000675300</name>
</gene>
<feature type="compositionally biased region" description="Pro residues" evidence="1">
    <location>
        <begin position="264"/>
        <end position="275"/>
    </location>
</feature>
<organism evidence="2 3">
    <name type="scientific">Novymonas esmeraldas</name>
    <dbReference type="NCBI Taxonomy" id="1808958"/>
    <lineage>
        <taxon>Eukaryota</taxon>
        <taxon>Discoba</taxon>
        <taxon>Euglenozoa</taxon>
        <taxon>Kinetoplastea</taxon>
        <taxon>Metakinetoplastina</taxon>
        <taxon>Trypanosomatida</taxon>
        <taxon>Trypanosomatidae</taxon>
        <taxon>Novymonas</taxon>
    </lineage>
</organism>
<evidence type="ECO:0000313" key="2">
    <source>
        <dbReference type="EMBL" id="KAK7197286.1"/>
    </source>
</evidence>
<feature type="region of interest" description="Disordered" evidence="1">
    <location>
        <begin position="253"/>
        <end position="282"/>
    </location>
</feature>
<dbReference type="AlphaFoldDB" id="A0AAW0EUW0"/>
<accession>A0AAW0EUW0</accession>
<evidence type="ECO:0000313" key="3">
    <source>
        <dbReference type="Proteomes" id="UP001430356"/>
    </source>
</evidence>
<comment type="caution">
    <text evidence="2">The sequence shown here is derived from an EMBL/GenBank/DDBJ whole genome shotgun (WGS) entry which is preliminary data.</text>
</comment>
<dbReference type="EMBL" id="JAECZO010000100">
    <property type="protein sequence ID" value="KAK7197286.1"/>
    <property type="molecule type" value="Genomic_DNA"/>
</dbReference>
<protein>
    <submittedName>
        <fullName evidence="2">Uncharacterized protein</fullName>
    </submittedName>
</protein>
<proteinExistence type="predicted"/>
<reference evidence="2 3" key="1">
    <citation type="journal article" date="2021" name="MBio">
        <title>A New Model Trypanosomatid, Novymonas esmeraldas: Genomic Perception of Its 'Candidatus Pandoraea novymonadis' Endosymbiont.</title>
        <authorList>
            <person name="Zakharova A."/>
            <person name="Saura A."/>
            <person name="Butenko A."/>
            <person name="Podesvova L."/>
            <person name="Warmusova S."/>
            <person name="Kostygov A.Y."/>
            <person name="Nenarokova A."/>
            <person name="Lukes J."/>
            <person name="Opperdoes F.R."/>
            <person name="Yurchenko V."/>
        </authorList>
    </citation>
    <scope>NUCLEOTIDE SEQUENCE [LARGE SCALE GENOMIC DNA]</scope>
    <source>
        <strain evidence="2 3">E262AT.01</strain>
    </source>
</reference>